<evidence type="ECO:0000256" key="3">
    <source>
        <dbReference type="ARBA" id="ARBA00022448"/>
    </source>
</evidence>
<evidence type="ECO:0000313" key="17">
    <source>
        <dbReference type="EMBL" id="KZC07493.1"/>
    </source>
</evidence>
<dbReference type="PANTHER" id="PTHR42643:SF24">
    <property type="entry name" value="IONOTROPIC RECEPTOR 60A"/>
    <property type="match status" value="1"/>
</dbReference>
<organism evidence="17 18">
    <name type="scientific">Dufourea novaeangliae</name>
    <name type="common">Sweat bee</name>
    <dbReference type="NCBI Taxonomy" id="178035"/>
    <lineage>
        <taxon>Eukaryota</taxon>
        <taxon>Metazoa</taxon>
        <taxon>Ecdysozoa</taxon>
        <taxon>Arthropoda</taxon>
        <taxon>Hexapoda</taxon>
        <taxon>Insecta</taxon>
        <taxon>Pterygota</taxon>
        <taxon>Neoptera</taxon>
        <taxon>Endopterygota</taxon>
        <taxon>Hymenoptera</taxon>
        <taxon>Apocrita</taxon>
        <taxon>Aculeata</taxon>
        <taxon>Apoidea</taxon>
        <taxon>Anthophila</taxon>
        <taxon>Halictidae</taxon>
        <taxon>Rophitinae</taxon>
        <taxon>Dufourea</taxon>
    </lineage>
</organism>
<dbReference type="PANTHER" id="PTHR42643">
    <property type="entry name" value="IONOTROPIC RECEPTOR 20A-RELATED"/>
    <property type="match status" value="1"/>
</dbReference>
<dbReference type="Proteomes" id="UP000076502">
    <property type="component" value="Unassembled WGS sequence"/>
</dbReference>
<accession>A0A154P6N9</accession>
<comment type="similarity">
    <text evidence="2">Belongs to the glutamate-gated ion channel (TC 1.A.10.1) family.</text>
</comment>
<feature type="transmembrane region" description="Helical" evidence="14">
    <location>
        <begin position="742"/>
        <end position="766"/>
    </location>
</feature>
<feature type="transmembrane region" description="Helical" evidence="14">
    <location>
        <begin position="921"/>
        <end position="941"/>
    </location>
</feature>
<feature type="binding site" evidence="13">
    <location>
        <position position="641"/>
    </location>
    <ligand>
        <name>L-glutamate</name>
        <dbReference type="ChEBI" id="CHEBI:29985"/>
    </ligand>
</feature>
<keyword evidence="18" id="KW-1185">Reference proteome</keyword>
<feature type="domain" description="Ionotropic glutamate receptor C-terminal" evidence="15">
    <location>
        <begin position="579"/>
        <end position="904"/>
    </location>
</feature>
<evidence type="ECO:0000256" key="9">
    <source>
        <dbReference type="ARBA" id="ARBA00023170"/>
    </source>
</evidence>
<dbReference type="OrthoDB" id="8186464at2759"/>
<dbReference type="GO" id="GO:0050906">
    <property type="term" value="P:detection of stimulus involved in sensory perception"/>
    <property type="evidence" value="ECO:0007669"/>
    <property type="project" value="UniProtKB-ARBA"/>
</dbReference>
<keyword evidence="11" id="KW-1071">Ligand-gated ion channel</keyword>
<keyword evidence="12" id="KW-0407">Ion channel</keyword>
<name>A0A154P6N9_DUFNO</name>
<keyword evidence="10" id="KW-0325">Glycoprotein</keyword>
<dbReference type="EMBL" id="KQ434827">
    <property type="protein sequence ID" value="KZC07493.1"/>
    <property type="molecule type" value="Genomic_DNA"/>
</dbReference>
<keyword evidence="5 14" id="KW-0812">Transmembrane</keyword>
<dbReference type="Pfam" id="PF00060">
    <property type="entry name" value="Lig_chan"/>
    <property type="match status" value="2"/>
</dbReference>
<evidence type="ECO:0000256" key="6">
    <source>
        <dbReference type="ARBA" id="ARBA00022989"/>
    </source>
</evidence>
<protein>
    <submittedName>
        <fullName evidence="17">Glutamate receptor delta-2 subunit</fullName>
    </submittedName>
</protein>
<feature type="binding site" evidence="13">
    <location>
        <position position="646"/>
    </location>
    <ligand>
        <name>L-glutamate</name>
        <dbReference type="ChEBI" id="CHEBI:29985"/>
    </ligand>
</feature>
<dbReference type="InterPro" id="IPR001320">
    <property type="entry name" value="Iontro_rcpt_C"/>
</dbReference>
<evidence type="ECO:0000259" key="16">
    <source>
        <dbReference type="SMART" id="SM00918"/>
    </source>
</evidence>
<evidence type="ECO:0000256" key="1">
    <source>
        <dbReference type="ARBA" id="ARBA00004651"/>
    </source>
</evidence>
<sequence>MSCPAWFVVFLPTPENALHDYCYRPSGNPFHLAFNTKMLVMCPGDNVLYEWYSVDRKSTEIFKLGKWDVNSPQSIELFTNLSLELEHALNFTIEIVAEEIEYGNFNETTKSWSGAMRSVVTGKADIGVCDFSMTNDRLDYVDFTVPLLTVRQNLFYKQPAIFAVKWFAYFKCFTPTVWISLIGLLFVAQIITSFMRRWVNSLPITQVMYEECLRVWGIVCLQGLTEFPRNSSLKLAYFSVFILALVISSTYSASLTCFMTARIVDAPFRTVDEFLKDGTYRVIAIKGSAEYHMAFICNDNKLAFYTAFGHHVQKRSADVYIPCTVFSIYVGRMESMSMILTKDNQYTPVFNYHLQKLLSTGVLNRYINREVFRQEPAYNYILLITDIHNYYGTSCIMIVHSNRSSDFNETTVTQIWSRSFSRGGIMTMIVSFSDVPRETKKYQGRTARPLYVVLLTANETMSEFGKVTRQIDISFPVWFVMFLPYRENPMKGFCRNPIGNPFNLIFNTEMLVLCYDQPVLTEWYALQDNRTRVSDLAVWKRGQRFRSKMENSLYTRRNNLYGEVLRTAYVEESTFVAMKDGVFTQFLGAVVHELSKSLNFTLEVVHAMTAYGNWNEETQSWTGVIGEVVSHVVDIGVAEFSITNHRLDVVDFTLPLILSRNRVYFKKPDSSSVQWSSYFKAFNRDIWTGIVCIILTAPIILTLMKTRCRIAMQIILDNYISVWGIFCQQGMSDFPDESSLRFAFMSIFALALIIMSAYSASLISFLTVSTISLPFTTLEEFAYHGSYRLIVFKNSADYDMIVSANDSVSSRLKRLLKNKQDLPLTASDGFHQVCSGKVGFYVTEVIKDAIGHTPCEVAYIEANKIDSLAIALRKGSPYTGLMNYELQRFKDNGVLMKLRKTFAELTTTYDKGYPVVTLGGIAPILAILAGGIVFGCLILILEKMYYNVWYSRRGESWRFVRKLKETRTKHWWKPNGMAEINWKSREKRTSNELGSAVVTVADKLHERFVRLSGIRE</sequence>
<evidence type="ECO:0000256" key="2">
    <source>
        <dbReference type="ARBA" id="ARBA00008685"/>
    </source>
</evidence>
<comment type="subcellular location">
    <subcellularLocation>
        <location evidence="1">Cell membrane</location>
        <topology evidence="1">Multi-pass membrane protein</topology>
    </subcellularLocation>
</comment>
<dbReference type="AlphaFoldDB" id="A0A154P6N9"/>
<feature type="transmembrane region" description="Helical" evidence="14">
    <location>
        <begin position="235"/>
        <end position="253"/>
    </location>
</feature>
<keyword evidence="4" id="KW-1003">Cell membrane</keyword>
<dbReference type="SUPFAM" id="SSF53850">
    <property type="entry name" value="Periplasmic binding protein-like II"/>
    <property type="match status" value="2"/>
</dbReference>
<evidence type="ECO:0000256" key="13">
    <source>
        <dbReference type="PIRSR" id="PIRSR601508-1"/>
    </source>
</evidence>
<evidence type="ECO:0000259" key="15">
    <source>
        <dbReference type="SMART" id="SM00079"/>
    </source>
</evidence>
<keyword evidence="6 14" id="KW-1133">Transmembrane helix</keyword>
<evidence type="ECO:0000256" key="4">
    <source>
        <dbReference type="ARBA" id="ARBA00022475"/>
    </source>
</evidence>
<dbReference type="Gene3D" id="1.10.287.70">
    <property type="match status" value="1"/>
</dbReference>
<keyword evidence="8 14" id="KW-0472">Membrane</keyword>
<keyword evidence="7" id="KW-0406">Ion transport</keyword>
<feature type="transmembrane region" description="Helical" evidence="14">
    <location>
        <begin position="166"/>
        <end position="188"/>
    </location>
</feature>
<reference evidence="17 18" key="1">
    <citation type="submission" date="2015-07" db="EMBL/GenBank/DDBJ databases">
        <title>The genome of Dufourea novaeangliae.</title>
        <authorList>
            <person name="Pan H."/>
            <person name="Kapheim K."/>
        </authorList>
    </citation>
    <scope>NUCLEOTIDE SEQUENCE [LARGE SCALE GENOMIC DNA]</scope>
    <source>
        <strain evidence="17">0120121106</strain>
        <tissue evidence="17">Whole body</tissue>
    </source>
</reference>
<dbReference type="STRING" id="178035.A0A154P6N9"/>
<evidence type="ECO:0000256" key="5">
    <source>
        <dbReference type="ARBA" id="ARBA00022692"/>
    </source>
</evidence>
<dbReference type="PRINTS" id="PR00177">
    <property type="entry name" value="NMDARECEPTOR"/>
</dbReference>
<keyword evidence="3" id="KW-0813">Transport</keyword>
<dbReference type="InterPro" id="IPR001508">
    <property type="entry name" value="Iono_Glu_rcpt_met"/>
</dbReference>
<dbReference type="InterPro" id="IPR052192">
    <property type="entry name" value="Insect_Ionotropic_Sensory_Rcpt"/>
</dbReference>
<gene>
    <name evidence="17" type="ORF">WN55_08264</name>
</gene>
<dbReference type="GO" id="GO:0038023">
    <property type="term" value="F:signaling receptor activity"/>
    <property type="evidence" value="ECO:0007669"/>
    <property type="project" value="InterPro"/>
</dbReference>
<dbReference type="SMART" id="SM00079">
    <property type="entry name" value="PBPe"/>
    <property type="match status" value="1"/>
</dbReference>
<evidence type="ECO:0000256" key="11">
    <source>
        <dbReference type="ARBA" id="ARBA00023286"/>
    </source>
</evidence>
<dbReference type="GO" id="GO:0015276">
    <property type="term" value="F:ligand-gated monoatomic ion channel activity"/>
    <property type="evidence" value="ECO:0007669"/>
    <property type="project" value="InterPro"/>
</dbReference>
<proteinExistence type="inferred from homology"/>
<evidence type="ECO:0000256" key="10">
    <source>
        <dbReference type="ARBA" id="ARBA00023180"/>
    </source>
</evidence>
<evidence type="ECO:0000256" key="8">
    <source>
        <dbReference type="ARBA" id="ARBA00023136"/>
    </source>
</evidence>
<keyword evidence="9 17" id="KW-0675">Receptor</keyword>
<evidence type="ECO:0000313" key="18">
    <source>
        <dbReference type="Proteomes" id="UP000076502"/>
    </source>
</evidence>
<dbReference type="Pfam" id="PF10613">
    <property type="entry name" value="Lig_chan-Glu_bd"/>
    <property type="match status" value="2"/>
</dbReference>
<evidence type="ECO:0000256" key="12">
    <source>
        <dbReference type="ARBA" id="ARBA00023303"/>
    </source>
</evidence>
<dbReference type="GO" id="GO:0005886">
    <property type="term" value="C:plasma membrane"/>
    <property type="evidence" value="ECO:0007669"/>
    <property type="project" value="UniProtKB-SubCell"/>
</dbReference>
<evidence type="ECO:0000256" key="14">
    <source>
        <dbReference type="SAM" id="Phobius"/>
    </source>
</evidence>
<dbReference type="InterPro" id="IPR019594">
    <property type="entry name" value="Glu/Gly-bd"/>
</dbReference>
<feature type="domain" description="Ionotropic glutamate receptor L-glutamate and glycine-binding" evidence="16">
    <location>
        <begin position="574"/>
        <end position="630"/>
    </location>
</feature>
<evidence type="ECO:0000256" key="7">
    <source>
        <dbReference type="ARBA" id="ARBA00023065"/>
    </source>
</evidence>
<dbReference type="SMART" id="SM00918">
    <property type="entry name" value="Lig_chan-Glu_bd"/>
    <property type="match status" value="1"/>
</dbReference>
<feature type="transmembrane region" description="Helical" evidence="14">
    <location>
        <begin position="686"/>
        <end position="704"/>
    </location>
</feature>
<dbReference type="Gene3D" id="3.40.190.10">
    <property type="entry name" value="Periplasmic binding protein-like II"/>
    <property type="match status" value="4"/>
</dbReference>